<accession>A0A5E4MSK7</accession>
<reference evidence="1 2" key="1">
    <citation type="submission" date="2019-08" db="EMBL/GenBank/DDBJ databases">
        <authorList>
            <person name="Alioto T."/>
            <person name="Alioto T."/>
            <person name="Gomez Garrido J."/>
        </authorList>
    </citation>
    <scope>NUCLEOTIDE SEQUENCE [LARGE SCALE GENOMIC DNA]</scope>
</reference>
<dbReference type="Gene3D" id="3.40.50.1820">
    <property type="entry name" value="alpha/beta hydrolase"/>
    <property type="match status" value="1"/>
</dbReference>
<evidence type="ECO:0000313" key="1">
    <source>
        <dbReference type="EMBL" id="VVC35262.1"/>
    </source>
</evidence>
<dbReference type="Proteomes" id="UP000325440">
    <property type="component" value="Unassembled WGS sequence"/>
</dbReference>
<keyword evidence="1" id="KW-0378">Hydrolase</keyword>
<sequence>MIHCYNDEKLSEEVCKTRDELFKEESTRNTIAYCGTRSFSDLTTDVNICQPLLRFLVDEHGKVYGRVHRGFYNVLQDSFDELESDLEHYAKA</sequence>
<name>A0A5E4MSK7_9HEMI</name>
<evidence type="ECO:0000313" key="2">
    <source>
        <dbReference type="Proteomes" id="UP000325440"/>
    </source>
</evidence>
<organism evidence="1 2">
    <name type="scientific">Cinara cedri</name>
    <dbReference type="NCBI Taxonomy" id="506608"/>
    <lineage>
        <taxon>Eukaryota</taxon>
        <taxon>Metazoa</taxon>
        <taxon>Ecdysozoa</taxon>
        <taxon>Arthropoda</taxon>
        <taxon>Hexapoda</taxon>
        <taxon>Insecta</taxon>
        <taxon>Pterygota</taxon>
        <taxon>Neoptera</taxon>
        <taxon>Paraneoptera</taxon>
        <taxon>Hemiptera</taxon>
        <taxon>Sternorrhyncha</taxon>
        <taxon>Aphidomorpha</taxon>
        <taxon>Aphidoidea</taxon>
        <taxon>Aphididae</taxon>
        <taxon>Lachninae</taxon>
        <taxon>Cinara</taxon>
    </lineage>
</organism>
<protein>
    <submittedName>
        <fullName evidence="1">Alpha/Beta hydrolase fold</fullName>
    </submittedName>
</protein>
<dbReference type="OrthoDB" id="5866690at2759"/>
<dbReference type="EMBL" id="CABPRJ010001188">
    <property type="protein sequence ID" value="VVC35262.1"/>
    <property type="molecule type" value="Genomic_DNA"/>
</dbReference>
<proteinExistence type="predicted"/>
<gene>
    <name evidence="1" type="ORF">CINCED_3A010900</name>
</gene>
<keyword evidence="2" id="KW-1185">Reference proteome</keyword>
<dbReference type="GO" id="GO:0016787">
    <property type="term" value="F:hydrolase activity"/>
    <property type="evidence" value="ECO:0007669"/>
    <property type="project" value="UniProtKB-KW"/>
</dbReference>
<dbReference type="InterPro" id="IPR029058">
    <property type="entry name" value="AB_hydrolase_fold"/>
</dbReference>
<dbReference type="AlphaFoldDB" id="A0A5E4MSK7"/>